<comment type="caution">
    <text evidence="2">The sequence shown here is derived from an EMBL/GenBank/DDBJ whole genome shotgun (WGS) entry which is preliminary data.</text>
</comment>
<dbReference type="AlphaFoldDB" id="A0A166CY35"/>
<proteinExistence type="predicted"/>
<organism evidence="2">
    <name type="scientific">Daucus carota subsp. sativus</name>
    <name type="common">Carrot</name>
    <dbReference type="NCBI Taxonomy" id="79200"/>
    <lineage>
        <taxon>Eukaryota</taxon>
        <taxon>Viridiplantae</taxon>
        <taxon>Streptophyta</taxon>
        <taxon>Embryophyta</taxon>
        <taxon>Tracheophyta</taxon>
        <taxon>Spermatophyta</taxon>
        <taxon>Magnoliopsida</taxon>
        <taxon>eudicotyledons</taxon>
        <taxon>Gunneridae</taxon>
        <taxon>Pentapetalae</taxon>
        <taxon>asterids</taxon>
        <taxon>campanulids</taxon>
        <taxon>Apiales</taxon>
        <taxon>Apiaceae</taxon>
        <taxon>Apioideae</taxon>
        <taxon>Scandiceae</taxon>
        <taxon>Daucinae</taxon>
        <taxon>Daucus</taxon>
        <taxon>Daucus sect. Daucus</taxon>
    </lineage>
</organism>
<accession>A0A166CY35</accession>
<dbReference type="InterPro" id="IPR057623">
    <property type="entry name" value="PUB12-19-like_N"/>
</dbReference>
<evidence type="ECO:0000259" key="1">
    <source>
        <dbReference type="Pfam" id="PF25368"/>
    </source>
</evidence>
<protein>
    <recommendedName>
        <fullName evidence="1">PUB 12/19-like N-terminal domain-containing protein</fullName>
    </recommendedName>
</protein>
<dbReference type="STRING" id="79200.A0A166CY35"/>
<dbReference type="OMA" id="PCNEESA"/>
<gene>
    <name evidence="2" type="ORF">DCAR_005321</name>
</gene>
<name>A0A166CY35_DAUCS</name>
<feature type="domain" description="PUB 12/19-like N-terminal" evidence="1">
    <location>
        <begin position="32"/>
        <end position="92"/>
    </location>
</feature>
<evidence type="ECO:0000313" key="2">
    <source>
        <dbReference type="EMBL" id="KZN04484.1"/>
    </source>
</evidence>
<reference evidence="2" key="1">
    <citation type="journal article" date="2016" name="Nat. Genet.">
        <title>A high-quality carrot genome assembly provides new insights into carotenoid accumulation and asterid genome evolution.</title>
        <authorList>
            <person name="Iorizzo M."/>
            <person name="Ellison S."/>
            <person name="Senalik D."/>
            <person name="Zeng P."/>
            <person name="Satapoomin P."/>
            <person name="Huang J."/>
            <person name="Bowman M."/>
            <person name="Iovene M."/>
            <person name="Sanseverino W."/>
            <person name="Cavagnaro P."/>
            <person name="Yildiz M."/>
            <person name="Macko-Podgorni A."/>
            <person name="Moranska E."/>
            <person name="Grzebelus E."/>
            <person name="Grzebelus D."/>
            <person name="Ashrafi H."/>
            <person name="Zheng Z."/>
            <person name="Cheng S."/>
            <person name="Spooner D."/>
            <person name="Van Deynze A."/>
            <person name="Simon P."/>
        </authorList>
    </citation>
    <scope>NUCLEOTIDE SEQUENCE [LARGE SCALE GENOMIC DNA]</scope>
    <source>
        <tissue evidence="2">Leaf</tissue>
    </source>
</reference>
<dbReference type="EMBL" id="LNRQ01000002">
    <property type="protein sequence ID" value="KZN04484.1"/>
    <property type="molecule type" value="Genomic_DNA"/>
</dbReference>
<dbReference type="Gramene" id="KZN04484">
    <property type="protein sequence ID" value="KZN04484"/>
    <property type="gene ID" value="DCAR_005321"/>
</dbReference>
<dbReference type="Pfam" id="PF25368">
    <property type="entry name" value="PUB10_N"/>
    <property type="match status" value="1"/>
</dbReference>
<sequence length="97" mass="11200">MEDDDAGRALVKEMIELVSKIAEISDYRSSVKKQYSNLARRLKLLTPMFEEIRDSKQKVNRVSVVQLSKLKEAMLLAFELLRFGSQGSKIYMVRICD</sequence>